<comment type="catalytic activity">
    <reaction evidence="1 9">
        <text>[protein]-peptidylproline (omega=180) = [protein]-peptidylproline (omega=0)</text>
        <dbReference type="Rhea" id="RHEA:16237"/>
        <dbReference type="Rhea" id="RHEA-COMP:10747"/>
        <dbReference type="Rhea" id="RHEA-COMP:10748"/>
        <dbReference type="ChEBI" id="CHEBI:83833"/>
        <dbReference type="ChEBI" id="CHEBI:83834"/>
        <dbReference type="EC" id="5.2.1.8"/>
    </reaction>
</comment>
<dbReference type="InterPro" id="IPR036611">
    <property type="entry name" value="Trigger_fac_ribosome-bd_sf"/>
</dbReference>
<dbReference type="SUPFAM" id="SSF102735">
    <property type="entry name" value="Trigger factor ribosome-binding domain"/>
    <property type="match status" value="1"/>
</dbReference>
<keyword evidence="14" id="KW-1185">Reference proteome</keyword>
<dbReference type="Proteomes" id="UP000016064">
    <property type="component" value="Unassembled WGS sequence"/>
</dbReference>
<proteinExistence type="inferred from homology"/>
<dbReference type="InterPro" id="IPR037041">
    <property type="entry name" value="Trigger_fac_C_sf"/>
</dbReference>
<evidence type="ECO:0000256" key="6">
    <source>
        <dbReference type="ARBA" id="ARBA00023186"/>
    </source>
</evidence>
<evidence type="ECO:0000256" key="4">
    <source>
        <dbReference type="ARBA" id="ARBA00016902"/>
    </source>
</evidence>
<dbReference type="Gene3D" id="3.10.50.40">
    <property type="match status" value="1"/>
</dbReference>
<keyword evidence="5 9" id="KW-0697">Rotamase</keyword>
<dbReference type="InterPro" id="IPR027304">
    <property type="entry name" value="Trigger_fact/SurA_dom_sf"/>
</dbReference>
<keyword evidence="7 9" id="KW-0413">Isomerase</keyword>
<keyword evidence="9" id="KW-0132">Cell division</keyword>
<dbReference type="HAMAP" id="MF_00303">
    <property type="entry name" value="Trigger_factor_Tig"/>
    <property type="match status" value="1"/>
</dbReference>
<evidence type="ECO:0000256" key="5">
    <source>
        <dbReference type="ARBA" id="ARBA00023110"/>
    </source>
</evidence>
<feature type="coiled-coil region" evidence="10">
    <location>
        <begin position="270"/>
        <end position="297"/>
    </location>
</feature>
<dbReference type="SUPFAM" id="SSF109998">
    <property type="entry name" value="Triger factor/SurA peptide-binding domain-like"/>
    <property type="match status" value="1"/>
</dbReference>
<dbReference type="InterPro" id="IPR005215">
    <property type="entry name" value="Trig_fac"/>
</dbReference>
<evidence type="ECO:0000256" key="1">
    <source>
        <dbReference type="ARBA" id="ARBA00000971"/>
    </source>
</evidence>
<dbReference type="EMBL" id="APJW01000004">
    <property type="protein sequence ID" value="EQM62266.1"/>
    <property type="molecule type" value="Genomic_DNA"/>
</dbReference>
<evidence type="ECO:0000313" key="14">
    <source>
        <dbReference type="Proteomes" id="UP000016064"/>
    </source>
</evidence>
<dbReference type="InterPro" id="IPR008880">
    <property type="entry name" value="Trigger_fac_C"/>
</dbReference>
<protein>
    <recommendedName>
        <fullName evidence="4 9">Trigger factor</fullName>
        <shortName evidence="9">TF</shortName>
        <ecNumber evidence="3 9">5.2.1.8</ecNumber>
    </recommendedName>
    <alternativeName>
        <fullName evidence="8 9">PPIase</fullName>
    </alternativeName>
</protein>
<keyword evidence="6 9" id="KW-0143">Chaperone</keyword>
<comment type="caution">
    <text evidence="13">The sequence shown here is derived from an EMBL/GenBank/DDBJ whole genome shotgun (WGS) entry which is preliminary data.</text>
</comment>
<gene>
    <name evidence="9 13" type="primary">tig</name>
    <name evidence="13" type="ORF">H359_1025</name>
</gene>
<evidence type="ECO:0000313" key="13">
    <source>
        <dbReference type="EMBL" id="EQM62266.1"/>
    </source>
</evidence>
<dbReference type="Pfam" id="PF05698">
    <property type="entry name" value="Trigger_C"/>
    <property type="match status" value="1"/>
</dbReference>
<comment type="subcellular location">
    <subcellularLocation>
        <location evidence="9">Cytoplasm</location>
    </subcellularLocation>
    <text evidence="9">About half TF is bound to the ribosome near the polypeptide exit tunnel while the other half is free in the cytoplasm.</text>
</comment>
<comment type="function">
    <text evidence="9">Involved in protein export. Acts as a chaperone by maintaining the newly synthesized protein in an open conformation. Functions as a peptidyl-prolyl cis-trans isomerase.</text>
</comment>
<comment type="domain">
    <text evidence="9">Consists of 3 domains; the N-terminus binds the ribosome, the middle domain has PPIase activity, while the C-terminus has intrinsic chaperone activity on its own.</text>
</comment>
<reference evidence="13 14" key="1">
    <citation type="submission" date="2013-07" db="EMBL/GenBank/DDBJ databases">
        <title>Isolation of a new Chlamydia species from the feral Sacred Ibis (Threskiornis aethiopicus): Chlamydia ibidis.</title>
        <authorList>
            <person name="Vorimore F."/>
            <person name="Hsia R.-C."/>
            <person name="Huot-Creasy H."/>
            <person name="Bastian S."/>
            <person name="Deruyter L."/>
            <person name="Passet A."/>
            <person name="Sachse K."/>
            <person name="Bavoil P."/>
            <person name="Myers G."/>
            <person name="Laroucau K."/>
        </authorList>
    </citation>
    <scope>NUCLEOTIDE SEQUENCE [LARGE SCALE GENOMIC DNA]</scope>
    <source>
        <strain evidence="13 14">10-1398/6</strain>
    </source>
</reference>
<dbReference type="GO" id="GO:0003755">
    <property type="term" value="F:peptidyl-prolyl cis-trans isomerase activity"/>
    <property type="evidence" value="ECO:0007669"/>
    <property type="project" value="UniProtKB-EC"/>
</dbReference>
<dbReference type="Gene3D" id="1.10.3120.10">
    <property type="entry name" value="Trigger factor, C-terminal domain"/>
    <property type="match status" value="1"/>
</dbReference>
<dbReference type="PANTHER" id="PTHR30560:SF3">
    <property type="entry name" value="TRIGGER FACTOR-LIKE PROTEIN TIG, CHLOROPLASTIC"/>
    <property type="match status" value="1"/>
</dbReference>
<accession>A0ABN0MYA4</accession>
<keyword evidence="10" id="KW-0175">Coiled coil</keyword>
<dbReference type="PIRSF" id="PIRSF003095">
    <property type="entry name" value="Trigger_factor"/>
    <property type="match status" value="1"/>
</dbReference>
<comment type="similarity">
    <text evidence="2 9">Belongs to the FKBP-type PPIase family. Tig subfamily.</text>
</comment>
<evidence type="ECO:0000259" key="12">
    <source>
        <dbReference type="Pfam" id="PF05698"/>
    </source>
</evidence>
<feature type="domain" description="Trigger factor C-terminal" evidence="12">
    <location>
        <begin position="272"/>
        <end position="430"/>
    </location>
</feature>
<dbReference type="SUPFAM" id="SSF54534">
    <property type="entry name" value="FKBP-like"/>
    <property type="match status" value="1"/>
</dbReference>
<dbReference type="EC" id="5.2.1.8" evidence="3 9"/>
<organism evidence="13 14">
    <name type="scientific">Chlamydia ibidis 10-1398/6</name>
    <dbReference type="NCBI Taxonomy" id="1046581"/>
    <lineage>
        <taxon>Bacteria</taxon>
        <taxon>Pseudomonadati</taxon>
        <taxon>Chlamydiota</taxon>
        <taxon>Chlamydiia</taxon>
        <taxon>Chlamydiales</taxon>
        <taxon>Chlamydiaceae</taxon>
        <taxon>Chlamydia/Chlamydophila group</taxon>
        <taxon>Chlamydia</taxon>
    </lineage>
</organism>
<evidence type="ECO:0000256" key="8">
    <source>
        <dbReference type="ARBA" id="ARBA00029986"/>
    </source>
</evidence>
<evidence type="ECO:0000256" key="10">
    <source>
        <dbReference type="SAM" id="Coils"/>
    </source>
</evidence>
<name>A0ABN0MYA4_9CHLA</name>
<keyword evidence="9" id="KW-0963">Cytoplasm</keyword>
<evidence type="ECO:0000259" key="11">
    <source>
        <dbReference type="Pfam" id="PF05697"/>
    </source>
</evidence>
<feature type="domain" description="Trigger factor ribosome-binding bacterial" evidence="11">
    <location>
        <begin position="12"/>
        <end position="157"/>
    </location>
</feature>
<keyword evidence="9" id="KW-0131">Cell cycle</keyword>
<dbReference type="Pfam" id="PF05697">
    <property type="entry name" value="Trigger_N"/>
    <property type="match status" value="1"/>
</dbReference>
<dbReference type="RefSeq" id="WP_020370617.1">
    <property type="nucleotide sequence ID" value="NZ_APJW01000004.1"/>
</dbReference>
<evidence type="ECO:0000256" key="2">
    <source>
        <dbReference type="ARBA" id="ARBA00005464"/>
    </source>
</evidence>
<dbReference type="InterPro" id="IPR046357">
    <property type="entry name" value="PPIase_dom_sf"/>
</dbReference>
<dbReference type="NCBIfam" id="TIGR00115">
    <property type="entry name" value="tig"/>
    <property type="match status" value="1"/>
</dbReference>
<dbReference type="Gene3D" id="3.30.70.1050">
    <property type="entry name" value="Trigger factor ribosome-binding domain"/>
    <property type="match status" value="1"/>
</dbReference>
<sequence length="442" mass="49463">MSRSFSNDHFSIDLEEKAGCFVSATVKASAPLLEKLHKQAVKKIKKDITISGFRKGKAPDEVISSRYAPQVSKEMNQLLLQATYDSLSTVGDRKPLSPQAVKSASIVKASLTEGGEVTFSYEAFPQIPSFSWEGLSLLEEPAPANISDEEIEKGLANIAYFFATKTPVTRPSQEGDFISLSLHISKANDPEFAPTAIFENKYFKLSEEEMTDAFKEKFIGVSSGYRFTETIASPEIQSFLNGDTLTFTVNSVIEVVSPEVDDEKARQLQADSLEDLKQKLRVQLENQAKDKQRQERLSAAEDALAKLVDFDLPSSLLQERIEVLTKEKLLNARLVQYCSDEELENKKADLIQEAEDLAKKVLKLQFLSHQIFADEKLTISREELQHMMDICSRERFGMQPPRDISNETLQELVVAARDRLTYYKALNSVLSKAKELSAAPSA</sequence>
<evidence type="ECO:0000256" key="7">
    <source>
        <dbReference type="ARBA" id="ARBA00023235"/>
    </source>
</evidence>
<evidence type="ECO:0000256" key="3">
    <source>
        <dbReference type="ARBA" id="ARBA00013194"/>
    </source>
</evidence>
<dbReference type="PANTHER" id="PTHR30560">
    <property type="entry name" value="TRIGGER FACTOR CHAPERONE AND PEPTIDYL-PROLYL CIS/TRANS ISOMERASE"/>
    <property type="match status" value="1"/>
</dbReference>
<evidence type="ECO:0000256" key="9">
    <source>
        <dbReference type="HAMAP-Rule" id="MF_00303"/>
    </source>
</evidence>
<dbReference type="InterPro" id="IPR008881">
    <property type="entry name" value="Trigger_fac_ribosome-bd_bac"/>
</dbReference>